<sequence length="503" mass="51926">MTGHTGKTPENPSDEELISSVQGQDAAAIEELYRRHAAAGLSYAKKLLGNGFDADDVSSEAFLKVIHAIQRGNGPDGPFRPYLLRAIKTSAADHWTARSRHELVEEPMELPHDEDGYEHILHEKDRELAGTAFASLPARWQTVLWHVDVEGERPRQVGPLLGLEPNAVSAIAARARKGLRLAYLEAYVDSSLDETCKPYVPLLAKSVVDGLSPFEDVRLQKHLAKCLACTSAATALMDVRSTMRRAVAPWLVGPAAVPVMIGSGAVALPATTGTQLPGAQATTGSAAHSAGMGIGAWAAAIAVIACVATGAIAVATGLGSTPSATDAANSPAEAGPLGAPPAGGTPADGGPGPGSAGVPPAGVSPDYAVISLDQPRAEALQVPLPVSIRPIPTDSPAGSTPETTRREEPRFPQQGTTAAPTIAGPTPGFSPTSLPTSTPLPTNATPAPSPSETHQPSPTATPTQTPTVAPTPTPTSTSVPTPTPTPIVTPGEPCPWWWWFCTP</sequence>
<feature type="region of interest" description="Disordered" evidence="6">
    <location>
        <begin position="1"/>
        <end position="22"/>
    </location>
</feature>
<evidence type="ECO:0000259" key="8">
    <source>
        <dbReference type="Pfam" id="PF04542"/>
    </source>
</evidence>
<evidence type="ECO:0000256" key="6">
    <source>
        <dbReference type="SAM" id="MobiDB-lite"/>
    </source>
</evidence>
<name>A0ABT9TJB3_PAENI</name>
<feature type="compositionally biased region" description="Low complexity" evidence="6">
    <location>
        <begin position="331"/>
        <end position="345"/>
    </location>
</feature>
<dbReference type="InterPro" id="IPR039425">
    <property type="entry name" value="RNA_pol_sigma-70-like"/>
</dbReference>
<evidence type="ECO:0000313" key="10">
    <source>
        <dbReference type="Proteomes" id="UP001244563"/>
    </source>
</evidence>
<accession>A0ABT9TJB3</accession>
<feature type="domain" description="RNA polymerase sigma-70 region 2" evidence="8">
    <location>
        <begin position="32"/>
        <end position="100"/>
    </location>
</feature>
<organism evidence="9 10">
    <name type="scientific">Paenarthrobacter nicotinovorans</name>
    <name type="common">Arthrobacter nicotinovorans</name>
    <dbReference type="NCBI Taxonomy" id="29320"/>
    <lineage>
        <taxon>Bacteria</taxon>
        <taxon>Bacillati</taxon>
        <taxon>Actinomycetota</taxon>
        <taxon>Actinomycetes</taxon>
        <taxon>Micrococcales</taxon>
        <taxon>Micrococcaceae</taxon>
        <taxon>Paenarthrobacter</taxon>
    </lineage>
</organism>
<gene>
    <name evidence="9" type="ORF">J2T10_000221</name>
</gene>
<keyword evidence="5" id="KW-0804">Transcription</keyword>
<dbReference type="InterPro" id="IPR013324">
    <property type="entry name" value="RNA_pol_sigma_r3/r4-like"/>
</dbReference>
<keyword evidence="10" id="KW-1185">Reference proteome</keyword>
<dbReference type="SUPFAM" id="SSF88946">
    <property type="entry name" value="Sigma2 domain of RNA polymerase sigma factors"/>
    <property type="match status" value="1"/>
</dbReference>
<feature type="region of interest" description="Disordered" evidence="6">
    <location>
        <begin position="320"/>
        <end position="361"/>
    </location>
</feature>
<keyword evidence="3" id="KW-0731">Sigma factor</keyword>
<feature type="compositionally biased region" description="Gly residues" evidence="6">
    <location>
        <begin position="346"/>
        <end position="355"/>
    </location>
</feature>
<feature type="transmembrane region" description="Helical" evidence="7">
    <location>
        <begin position="290"/>
        <end position="315"/>
    </location>
</feature>
<reference evidence="9 10" key="1">
    <citation type="submission" date="2023-07" db="EMBL/GenBank/DDBJ databases">
        <title>Sorghum-associated microbial communities from plants grown in Nebraska, USA.</title>
        <authorList>
            <person name="Schachtman D."/>
        </authorList>
    </citation>
    <scope>NUCLEOTIDE SEQUENCE [LARGE SCALE GENOMIC DNA]</scope>
    <source>
        <strain evidence="9 10">CC523</strain>
    </source>
</reference>
<dbReference type="Gene3D" id="1.10.1740.10">
    <property type="match status" value="1"/>
</dbReference>
<dbReference type="Gene3D" id="1.10.10.10">
    <property type="entry name" value="Winged helix-like DNA-binding domain superfamily/Winged helix DNA-binding domain"/>
    <property type="match status" value="1"/>
</dbReference>
<dbReference type="InterPro" id="IPR036388">
    <property type="entry name" value="WH-like_DNA-bd_sf"/>
</dbReference>
<dbReference type="NCBIfam" id="TIGR02937">
    <property type="entry name" value="sigma70-ECF"/>
    <property type="match status" value="1"/>
</dbReference>
<feature type="transmembrane region" description="Helical" evidence="7">
    <location>
        <begin position="247"/>
        <end position="270"/>
    </location>
</feature>
<dbReference type="PANTHER" id="PTHR43133">
    <property type="entry name" value="RNA POLYMERASE ECF-TYPE SIGMA FACTO"/>
    <property type="match status" value="1"/>
</dbReference>
<keyword evidence="4" id="KW-0238">DNA-binding</keyword>
<dbReference type="InterPro" id="IPR007627">
    <property type="entry name" value="RNA_pol_sigma70_r2"/>
</dbReference>
<keyword evidence="2" id="KW-0805">Transcription regulation</keyword>
<feature type="region of interest" description="Disordered" evidence="6">
    <location>
        <begin position="383"/>
        <end position="493"/>
    </location>
</feature>
<keyword evidence="7" id="KW-1133">Transmembrane helix</keyword>
<dbReference type="InterPro" id="IPR014284">
    <property type="entry name" value="RNA_pol_sigma-70_dom"/>
</dbReference>
<keyword evidence="7" id="KW-0472">Membrane</keyword>
<protein>
    <submittedName>
        <fullName evidence="9">RNA polymerase sigma factor (Sigma-70 family)</fullName>
    </submittedName>
</protein>
<dbReference type="EMBL" id="JAUSSW010000001">
    <property type="protein sequence ID" value="MDQ0100602.1"/>
    <property type="molecule type" value="Genomic_DNA"/>
</dbReference>
<evidence type="ECO:0000313" key="9">
    <source>
        <dbReference type="EMBL" id="MDQ0100602.1"/>
    </source>
</evidence>
<evidence type="ECO:0000256" key="2">
    <source>
        <dbReference type="ARBA" id="ARBA00023015"/>
    </source>
</evidence>
<evidence type="ECO:0000256" key="4">
    <source>
        <dbReference type="ARBA" id="ARBA00023125"/>
    </source>
</evidence>
<evidence type="ECO:0000256" key="5">
    <source>
        <dbReference type="ARBA" id="ARBA00023163"/>
    </source>
</evidence>
<dbReference type="PANTHER" id="PTHR43133:SF8">
    <property type="entry name" value="RNA POLYMERASE SIGMA FACTOR HI_1459-RELATED"/>
    <property type="match status" value="1"/>
</dbReference>
<dbReference type="SUPFAM" id="SSF88659">
    <property type="entry name" value="Sigma3 and sigma4 domains of RNA polymerase sigma factors"/>
    <property type="match status" value="1"/>
</dbReference>
<keyword evidence="7" id="KW-0812">Transmembrane</keyword>
<dbReference type="RefSeq" id="WP_306876610.1">
    <property type="nucleotide sequence ID" value="NZ_JAUSSW010000001.1"/>
</dbReference>
<comment type="similarity">
    <text evidence="1">Belongs to the sigma-70 factor family. ECF subfamily.</text>
</comment>
<evidence type="ECO:0000256" key="3">
    <source>
        <dbReference type="ARBA" id="ARBA00023082"/>
    </source>
</evidence>
<dbReference type="Pfam" id="PF04542">
    <property type="entry name" value="Sigma70_r2"/>
    <property type="match status" value="1"/>
</dbReference>
<feature type="compositionally biased region" description="Low complexity" evidence="6">
    <location>
        <begin position="455"/>
        <end position="480"/>
    </location>
</feature>
<dbReference type="Proteomes" id="UP001244563">
    <property type="component" value="Unassembled WGS sequence"/>
</dbReference>
<comment type="caution">
    <text evidence="9">The sequence shown here is derived from an EMBL/GenBank/DDBJ whole genome shotgun (WGS) entry which is preliminary data.</text>
</comment>
<proteinExistence type="inferred from homology"/>
<evidence type="ECO:0000256" key="7">
    <source>
        <dbReference type="SAM" id="Phobius"/>
    </source>
</evidence>
<evidence type="ECO:0000256" key="1">
    <source>
        <dbReference type="ARBA" id="ARBA00010641"/>
    </source>
</evidence>
<dbReference type="InterPro" id="IPR013325">
    <property type="entry name" value="RNA_pol_sigma_r2"/>
</dbReference>
<feature type="compositionally biased region" description="Low complexity" evidence="6">
    <location>
        <begin position="415"/>
        <end position="446"/>
    </location>
</feature>